<keyword evidence="9" id="KW-0472">Membrane</keyword>
<comment type="similarity">
    <text evidence="3 11">Belongs to the glycosyltransferase 7 family.</text>
</comment>
<dbReference type="SUPFAM" id="SSF53448">
    <property type="entry name" value="Nucleotide-diphospho-sugar transferases"/>
    <property type="match status" value="1"/>
</dbReference>
<dbReference type="RefSeq" id="XP_065649205.1">
    <property type="nucleotide sequence ID" value="XM_065793133.1"/>
</dbReference>
<evidence type="ECO:0000256" key="7">
    <source>
        <dbReference type="ARBA" id="ARBA00022968"/>
    </source>
</evidence>
<evidence type="ECO:0000259" key="12">
    <source>
        <dbReference type="Pfam" id="PF02709"/>
    </source>
</evidence>
<dbReference type="PRINTS" id="PR02050">
    <property type="entry name" value="B14GALTRFASE"/>
</dbReference>
<dbReference type="Proteomes" id="UP001652625">
    <property type="component" value="Chromosome 03"/>
</dbReference>
<evidence type="ECO:0000256" key="11">
    <source>
        <dbReference type="RuleBase" id="RU368121"/>
    </source>
</evidence>
<dbReference type="Pfam" id="PF13733">
    <property type="entry name" value="Glyco_transf_7N"/>
    <property type="match status" value="1"/>
</dbReference>
<evidence type="ECO:0000313" key="14">
    <source>
        <dbReference type="Proteomes" id="UP001652625"/>
    </source>
</evidence>
<dbReference type="Gene3D" id="3.90.550.10">
    <property type="entry name" value="Spore Coat Polysaccharide Biosynthesis Protein SpsA, Chain A"/>
    <property type="match status" value="1"/>
</dbReference>
<evidence type="ECO:0000256" key="1">
    <source>
        <dbReference type="ARBA" id="ARBA00004606"/>
    </source>
</evidence>
<accession>A0ABM4BJL0</accession>
<dbReference type="Pfam" id="PF02709">
    <property type="entry name" value="Glyco_transf_7C"/>
    <property type="match status" value="1"/>
</dbReference>
<gene>
    <name evidence="15" type="primary">LOC100206713</name>
</gene>
<evidence type="ECO:0000256" key="9">
    <source>
        <dbReference type="ARBA" id="ARBA00023136"/>
    </source>
</evidence>
<keyword evidence="6" id="KW-0812">Transmembrane</keyword>
<feature type="domain" description="Galactosyltransferase N-terminal" evidence="13">
    <location>
        <begin position="84"/>
        <end position="194"/>
    </location>
</feature>
<feature type="domain" description="Galactosyltransferase C-terminal" evidence="12">
    <location>
        <begin position="201"/>
        <end position="277"/>
    </location>
</feature>
<dbReference type="InterPro" id="IPR027791">
    <property type="entry name" value="Galactosyl_T_C"/>
</dbReference>
<evidence type="ECO:0000256" key="4">
    <source>
        <dbReference type="ARBA" id="ARBA00022676"/>
    </source>
</evidence>
<name>A0ABM4BJL0_HYDVU</name>
<evidence type="ECO:0000256" key="10">
    <source>
        <dbReference type="ARBA" id="ARBA00023180"/>
    </source>
</evidence>
<comment type="function">
    <text evidence="11">Catalyses the transfer of galactose onto proteins or lipids.</text>
</comment>
<keyword evidence="8" id="KW-1133">Transmembrane helix</keyword>
<dbReference type="PANTHER" id="PTHR19300">
    <property type="entry name" value="BETA-1,4-GALACTOSYLTRANSFERASE"/>
    <property type="match status" value="1"/>
</dbReference>
<dbReference type="InterPro" id="IPR027995">
    <property type="entry name" value="Galactosyl_T_N"/>
</dbReference>
<sequence length="349" mass="41058">MHFFKLKNRIILYLFMLLLTLLFGKLLFVSKECKNLKNQIPSIHQNVIVPDFFNLNEHIVEFDDSNKIRKVKQRNVVEPIVAPDINLEKIISENKDTSHLHQKTADFYGPHRLAIIVPYRNRFEEMKEFVPYMHKYLNAKKINHNIYIMNQVDKHRFNRASLINTGFLIARNESCDYIAMHDVDLMPLNPNLNYNYPELGPFHVAAPNLHPKYHYSTFVGGILLLSVDQFEELNGLSNIFWGWGREDDEFYMRISDKGFKVYRHGDEILTGFNTFKHFHGPERKRDYVKLPGQKKAMFSRDRVTGLNTLEYNIVKRQEIYIDGYHCSVIDVELKCDLNATPWCDLPAST</sequence>
<dbReference type="EC" id="2.4.1.-" evidence="11"/>
<keyword evidence="4 11" id="KW-0328">Glycosyltransferase</keyword>
<keyword evidence="7 11" id="KW-0735">Signal-anchor</keyword>
<reference evidence="15" key="1">
    <citation type="submission" date="2025-08" db="UniProtKB">
        <authorList>
            <consortium name="RefSeq"/>
        </authorList>
    </citation>
    <scope>IDENTIFICATION</scope>
</reference>
<keyword evidence="10 11" id="KW-0325">Glycoprotein</keyword>
<evidence type="ECO:0000256" key="6">
    <source>
        <dbReference type="ARBA" id="ARBA00022692"/>
    </source>
</evidence>
<protein>
    <recommendedName>
        <fullName evidence="11">Beta-1,4-galactosyltransferase</fullName>
        <ecNumber evidence="11">2.4.1.-</ecNumber>
    </recommendedName>
</protein>
<keyword evidence="14" id="KW-1185">Reference proteome</keyword>
<dbReference type="InterPro" id="IPR003859">
    <property type="entry name" value="Galactosyl_T"/>
</dbReference>
<proteinExistence type="inferred from homology"/>
<dbReference type="GeneID" id="100206713"/>
<evidence type="ECO:0000256" key="5">
    <source>
        <dbReference type="ARBA" id="ARBA00022679"/>
    </source>
</evidence>
<evidence type="ECO:0000256" key="3">
    <source>
        <dbReference type="ARBA" id="ARBA00005735"/>
    </source>
</evidence>
<dbReference type="InterPro" id="IPR029044">
    <property type="entry name" value="Nucleotide-diphossugar_trans"/>
</dbReference>
<organism evidence="14 15">
    <name type="scientific">Hydra vulgaris</name>
    <name type="common">Hydra</name>
    <name type="synonym">Hydra attenuata</name>
    <dbReference type="NCBI Taxonomy" id="6087"/>
    <lineage>
        <taxon>Eukaryota</taxon>
        <taxon>Metazoa</taxon>
        <taxon>Cnidaria</taxon>
        <taxon>Hydrozoa</taxon>
        <taxon>Hydroidolina</taxon>
        <taxon>Anthoathecata</taxon>
        <taxon>Aplanulata</taxon>
        <taxon>Hydridae</taxon>
        <taxon>Hydra</taxon>
    </lineage>
</organism>
<comment type="pathway">
    <text evidence="2 11">Protein modification; protein glycosylation.</text>
</comment>
<evidence type="ECO:0000259" key="13">
    <source>
        <dbReference type="Pfam" id="PF13733"/>
    </source>
</evidence>
<keyword evidence="5 11" id="KW-0808">Transferase</keyword>
<comment type="subcellular location">
    <subcellularLocation>
        <location evidence="1">Membrane</location>
        <topology evidence="1">Single-pass type II membrane protein</topology>
    </subcellularLocation>
</comment>
<evidence type="ECO:0000256" key="8">
    <source>
        <dbReference type="ARBA" id="ARBA00022989"/>
    </source>
</evidence>
<evidence type="ECO:0000313" key="15">
    <source>
        <dbReference type="RefSeq" id="XP_065649205.1"/>
    </source>
</evidence>
<dbReference type="PANTHER" id="PTHR19300:SF30">
    <property type="entry name" value="BETA-1,4-GALACTOSYLTRANSFERASE 7"/>
    <property type="match status" value="1"/>
</dbReference>
<evidence type="ECO:0000256" key="2">
    <source>
        <dbReference type="ARBA" id="ARBA00004922"/>
    </source>
</evidence>